<comment type="caution">
    <text evidence="1">The sequence shown here is derived from an EMBL/GenBank/DDBJ whole genome shotgun (WGS) entry which is preliminary data.</text>
</comment>
<proteinExistence type="predicted"/>
<dbReference type="Proteomes" id="UP000295711">
    <property type="component" value="Unassembled WGS sequence"/>
</dbReference>
<dbReference type="AlphaFoldDB" id="A0A4R2LE36"/>
<name>A0A4R2LE36_9FIRM</name>
<keyword evidence="2" id="KW-1185">Reference proteome</keyword>
<accession>A0A4R2LE36</accession>
<evidence type="ECO:0000313" key="2">
    <source>
        <dbReference type="Proteomes" id="UP000295711"/>
    </source>
</evidence>
<gene>
    <name evidence="1" type="ORF">EV212_11417</name>
</gene>
<protein>
    <submittedName>
        <fullName evidence="1">Uncharacterized protein</fullName>
    </submittedName>
</protein>
<sequence length="133" mass="15163">MCCFSEILESWKGVGQTVQRVLQDILTDCSTEDKFEFSIVCEECGKVWKSKAIAFSKARIHPVTEGKKVVYAALYQREKKEAHLKALKAGEKLFSRCPICHRWVCDDCFMVCEDLDMCKQCAERLNEKGSIVG</sequence>
<organism evidence="1 2">
    <name type="scientific">Frisingicoccus caecimuris</name>
    <dbReference type="NCBI Taxonomy" id="1796636"/>
    <lineage>
        <taxon>Bacteria</taxon>
        <taxon>Bacillati</taxon>
        <taxon>Bacillota</taxon>
        <taxon>Clostridia</taxon>
        <taxon>Lachnospirales</taxon>
        <taxon>Lachnospiraceae</taxon>
        <taxon>Frisingicoccus</taxon>
    </lineage>
</organism>
<dbReference type="EMBL" id="SLXA01000014">
    <property type="protein sequence ID" value="TCO82906.1"/>
    <property type="molecule type" value="Genomic_DNA"/>
</dbReference>
<evidence type="ECO:0000313" key="1">
    <source>
        <dbReference type="EMBL" id="TCO82906.1"/>
    </source>
</evidence>
<reference evidence="1 2" key="1">
    <citation type="submission" date="2019-03" db="EMBL/GenBank/DDBJ databases">
        <title>Genomic Encyclopedia of Type Strains, Phase IV (KMG-IV): sequencing the most valuable type-strain genomes for metagenomic binning, comparative biology and taxonomic classification.</title>
        <authorList>
            <person name="Goeker M."/>
        </authorList>
    </citation>
    <scope>NUCLEOTIDE SEQUENCE [LARGE SCALE GENOMIC DNA]</scope>
    <source>
        <strain evidence="1 2">DSM 28559</strain>
    </source>
</reference>